<comment type="caution">
    <text evidence="4">The sequence shown here is derived from an EMBL/GenBank/DDBJ whole genome shotgun (WGS) entry which is preliminary data.</text>
</comment>
<dbReference type="Proteomes" id="UP001415857">
    <property type="component" value="Unassembled WGS sequence"/>
</dbReference>
<dbReference type="EMBL" id="JBBPBK010000005">
    <property type="protein sequence ID" value="KAK9285133.1"/>
    <property type="molecule type" value="Genomic_DNA"/>
</dbReference>
<sequence>MFWMKKFPVSLWNSCIRIMPHDQNSGAFFIAVFHKLSPLPAIQEKPVSLRDHLPSKNKEPCETFSKEVIEDKIGLDDNPVDDTDEKSTEAASDADLLDNEPHEAALEYDPCKISEENEPEEAQAPGDGETGPEKAGGKRKLQIQGKWRGVDPVVFFKDEAIMNRIKTFYGIHESFPFNGHLVTRNSDTNHVKRIYYISKSVKDVLELNFLVGQQLKITSIGLKMFERQTSKEGTSSPCTFRISSEGLPLLLPYISKQILCASQVDFKHLLQYKSIKFADFVDAEFGKKASELMLGCCVVVLRRGNQTLSDPIQVDASTIAIGCWKGRASLNVMVTAIECQELQERLLKRMETEEGSLVQENKPSNVEADDLKDGNEIEMNEGAETINPVTES</sequence>
<feature type="domain" description="SAM-dependent MTase RsmB/NOP-type" evidence="3">
    <location>
        <begin position="1"/>
        <end position="36"/>
    </location>
</feature>
<keyword evidence="1" id="KW-0808">Transferase</keyword>
<dbReference type="PANTHER" id="PTHR22808:SF1">
    <property type="entry name" value="RNA CYTOSINE-C(5)-METHYLTRANSFERASE NSUN2-RELATED"/>
    <property type="match status" value="1"/>
</dbReference>
<keyword evidence="1" id="KW-0489">Methyltransferase</keyword>
<evidence type="ECO:0000313" key="4">
    <source>
        <dbReference type="EMBL" id="KAK9285133.1"/>
    </source>
</evidence>
<name>A0AAP0RVM1_LIQFO</name>
<evidence type="ECO:0000259" key="3">
    <source>
        <dbReference type="PROSITE" id="PS51686"/>
    </source>
</evidence>
<dbReference type="PROSITE" id="PS51686">
    <property type="entry name" value="SAM_MT_RSMB_NOP"/>
    <property type="match status" value="1"/>
</dbReference>
<accession>A0AAP0RVM1</accession>
<dbReference type="Pfam" id="PF25376">
    <property type="entry name" value="Pre-PUA_NSUN2"/>
    <property type="match status" value="1"/>
</dbReference>
<keyword evidence="1" id="KW-0694">RNA-binding</keyword>
<comment type="caution">
    <text evidence="1">Lacks conserved residue(s) required for the propagation of feature annotation.</text>
</comment>
<protein>
    <recommendedName>
        <fullName evidence="3">SAM-dependent MTase RsmB/NOP-type domain-containing protein</fullName>
    </recommendedName>
</protein>
<proteinExistence type="inferred from homology"/>
<feature type="region of interest" description="Disordered" evidence="2">
    <location>
        <begin position="117"/>
        <end position="142"/>
    </location>
</feature>
<dbReference type="Pfam" id="PF25378">
    <property type="entry name" value="PUA_NSUN2"/>
    <property type="match status" value="1"/>
</dbReference>
<gene>
    <name evidence="4" type="ORF">L1049_024318</name>
</gene>
<dbReference type="InterPro" id="IPR023267">
    <property type="entry name" value="RCMT"/>
</dbReference>
<feature type="region of interest" description="Disordered" evidence="2">
    <location>
        <begin position="353"/>
        <end position="392"/>
    </location>
</feature>
<reference evidence="4 5" key="1">
    <citation type="journal article" date="2024" name="Plant J.">
        <title>Genome sequences and population genomics reveal climatic adaptation and genomic divergence between two closely related sweetgum species.</title>
        <authorList>
            <person name="Xu W.Q."/>
            <person name="Ren C.Q."/>
            <person name="Zhang X.Y."/>
            <person name="Comes H.P."/>
            <person name="Liu X.H."/>
            <person name="Li Y.G."/>
            <person name="Kettle C.J."/>
            <person name="Jalonen R."/>
            <person name="Gaisberger H."/>
            <person name="Ma Y.Z."/>
            <person name="Qiu Y.X."/>
        </authorList>
    </citation>
    <scope>NUCLEOTIDE SEQUENCE [LARGE SCALE GENOMIC DNA]</scope>
    <source>
        <strain evidence="4">Hangzhou</strain>
    </source>
</reference>
<comment type="similarity">
    <text evidence="1">Belongs to the class I-like SAM-binding methyltransferase superfamily. RsmB/NOP family.</text>
</comment>
<evidence type="ECO:0000256" key="2">
    <source>
        <dbReference type="SAM" id="MobiDB-lite"/>
    </source>
</evidence>
<dbReference type="GO" id="GO:0001510">
    <property type="term" value="P:RNA methylation"/>
    <property type="evidence" value="ECO:0007669"/>
    <property type="project" value="InterPro"/>
</dbReference>
<dbReference type="InterPro" id="IPR057286">
    <property type="entry name" value="PUA_NSUN2"/>
</dbReference>
<dbReference type="InterPro" id="IPR057285">
    <property type="entry name" value="Pre-PUA_NSUN2"/>
</dbReference>
<organism evidence="4 5">
    <name type="scientific">Liquidambar formosana</name>
    <name type="common">Formosan gum</name>
    <dbReference type="NCBI Taxonomy" id="63359"/>
    <lineage>
        <taxon>Eukaryota</taxon>
        <taxon>Viridiplantae</taxon>
        <taxon>Streptophyta</taxon>
        <taxon>Embryophyta</taxon>
        <taxon>Tracheophyta</taxon>
        <taxon>Spermatophyta</taxon>
        <taxon>Magnoliopsida</taxon>
        <taxon>eudicotyledons</taxon>
        <taxon>Gunneridae</taxon>
        <taxon>Pentapetalae</taxon>
        <taxon>Saxifragales</taxon>
        <taxon>Altingiaceae</taxon>
        <taxon>Liquidambar</taxon>
    </lineage>
</organism>
<keyword evidence="5" id="KW-1185">Reference proteome</keyword>
<dbReference type="InterPro" id="IPR001678">
    <property type="entry name" value="MeTrfase_RsmB-F_NOP2_dom"/>
</dbReference>
<dbReference type="PANTHER" id="PTHR22808">
    <property type="entry name" value="NCL1 YEAST -RELATED NOL1/NOP2/FMU SUN DOMAIN-CONTAINING"/>
    <property type="match status" value="1"/>
</dbReference>
<evidence type="ECO:0000256" key="1">
    <source>
        <dbReference type="PROSITE-ProRule" id="PRU01023"/>
    </source>
</evidence>
<evidence type="ECO:0000313" key="5">
    <source>
        <dbReference type="Proteomes" id="UP001415857"/>
    </source>
</evidence>
<dbReference type="GO" id="GO:0008173">
    <property type="term" value="F:RNA methyltransferase activity"/>
    <property type="evidence" value="ECO:0007669"/>
    <property type="project" value="InterPro"/>
</dbReference>
<dbReference type="GO" id="GO:0003723">
    <property type="term" value="F:RNA binding"/>
    <property type="evidence" value="ECO:0007669"/>
    <property type="project" value="UniProtKB-UniRule"/>
</dbReference>
<feature type="region of interest" description="Disordered" evidence="2">
    <location>
        <begin position="72"/>
        <end position="99"/>
    </location>
</feature>
<dbReference type="AlphaFoldDB" id="A0AAP0RVM1"/>
<keyword evidence="1" id="KW-0949">S-adenosyl-L-methionine</keyword>